<dbReference type="AlphaFoldDB" id="A0A1E4TVK4"/>
<dbReference type="Proteomes" id="UP000094236">
    <property type="component" value="Unassembled WGS sequence"/>
</dbReference>
<dbReference type="InterPro" id="IPR016024">
    <property type="entry name" value="ARM-type_fold"/>
</dbReference>
<accession>A0A1E4TVK4</accession>
<dbReference type="STRING" id="669874.A0A1E4TVK4"/>
<proteinExistence type="predicted"/>
<reference evidence="2" key="1">
    <citation type="submission" date="2016-05" db="EMBL/GenBank/DDBJ databases">
        <title>Comparative genomics of biotechnologically important yeasts.</title>
        <authorList>
            <consortium name="DOE Joint Genome Institute"/>
            <person name="Riley R."/>
            <person name="Haridas S."/>
            <person name="Wolfe K.H."/>
            <person name="Lopes M.R."/>
            <person name="Hittinger C.T."/>
            <person name="Goker M."/>
            <person name="Salamov A."/>
            <person name="Wisecaver J."/>
            <person name="Long T.M."/>
            <person name="Aerts A.L."/>
            <person name="Barry K."/>
            <person name="Choi C."/>
            <person name="Clum A."/>
            <person name="Coughlan A.Y."/>
            <person name="Deshpande S."/>
            <person name="Douglass A.P."/>
            <person name="Hanson S.J."/>
            <person name="Klenk H.-P."/>
            <person name="Labutti K."/>
            <person name="Lapidus A."/>
            <person name="Lindquist E."/>
            <person name="Lipzen A."/>
            <person name="Meier-Kolthoff J.P."/>
            <person name="Ohm R.A."/>
            <person name="Otillar R.P."/>
            <person name="Pangilinan J."/>
            <person name="Peng Y."/>
            <person name="Rokas A."/>
            <person name="Rosa C.A."/>
            <person name="Scheuner C."/>
            <person name="Sibirny A.A."/>
            <person name="Slot J.C."/>
            <person name="Stielow J.B."/>
            <person name="Sun H."/>
            <person name="Kurtzman C.P."/>
            <person name="Blackwell M."/>
            <person name="Grigoriev I.V."/>
            <person name="Jeffries T.W."/>
        </authorList>
    </citation>
    <scope>NUCLEOTIDE SEQUENCE [LARGE SCALE GENOMIC DNA]</scope>
    <source>
        <strain evidence="2">NRRL Y-2460</strain>
    </source>
</reference>
<dbReference type="EMBL" id="KV454013">
    <property type="protein sequence ID" value="ODV95771.1"/>
    <property type="molecule type" value="Genomic_DNA"/>
</dbReference>
<evidence type="ECO:0000313" key="1">
    <source>
        <dbReference type="EMBL" id="ODV95771.1"/>
    </source>
</evidence>
<dbReference type="SUPFAM" id="SSF48371">
    <property type="entry name" value="ARM repeat"/>
    <property type="match status" value="1"/>
</dbReference>
<gene>
    <name evidence="1" type="ORF">PACTADRAFT_2082</name>
</gene>
<sequence length="337" mass="38472">MINFINEVMEIVESCNVTLKQIIDPTMWDIFKMTLNALDISGVEFCDVLPFLESCINYGFKGKSINDEAVQLLIVHTLKILNNCFSGVSDLSVIEFCYDILYKVILTVDDVNRILPEILKSTNGTFNELGGVDADLQEDCTKTYLKVGLCSIYRFPEDTFKVLGDEESSKLMELWFNNSDSTLKTFFDNKLQIMALINLLKVHYSGNTLPPTISQSIPTVRQKVIKLIENLPQLLSKQQELMKNTITNKAQKDRGIEDFESEQDYINFQNEEFLEYDEAEELDLLKDVLLDNVNVYTEFVDNFLKVGDVYNKFMEGINDQESISVINDCITLVGGNK</sequence>
<evidence type="ECO:0000313" key="2">
    <source>
        <dbReference type="Proteomes" id="UP000094236"/>
    </source>
</evidence>
<name>A0A1E4TVK4_PACTA</name>
<dbReference type="OrthoDB" id="10672625at2759"/>
<protein>
    <submittedName>
        <fullName evidence="1">Uncharacterized protein</fullName>
    </submittedName>
</protein>
<keyword evidence="2" id="KW-1185">Reference proteome</keyword>
<organism evidence="1 2">
    <name type="scientific">Pachysolen tannophilus NRRL Y-2460</name>
    <dbReference type="NCBI Taxonomy" id="669874"/>
    <lineage>
        <taxon>Eukaryota</taxon>
        <taxon>Fungi</taxon>
        <taxon>Dikarya</taxon>
        <taxon>Ascomycota</taxon>
        <taxon>Saccharomycotina</taxon>
        <taxon>Pichiomycetes</taxon>
        <taxon>Pachysolenaceae</taxon>
        <taxon>Pachysolen</taxon>
    </lineage>
</organism>